<feature type="region of interest" description="Disordered" evidence="2">
    <location>
        <begin position="690"/>
        <end position="709"/>
    </location>
</feature>
<sequence length="787" mass="87330">MLPPRSSLECAKASELVGRGRLDGSSACVGVDWLLSTLDFLAEERGVTLPAEKASLPGEPSCFTLGVSFGGSGRAVGVVFETTDLDVGVEVPAMRGSRARCNDEAMPRHNDDLATEAEDAVATAASTTSALPDASQHHTLKYHLLGPSLTKSGQDGVDQSKVSEIIYNASKGSKYFTNEENKDKSLTAKINRILAKKRELQRIEAQGGLKNELKAAETCIEELEYGRDLSQTIVHIDCDAFYAAVEELDRPELKEVPFAVGMGVLTTCNYHARKFGCRSGMAGFVADKLCPGLIHLPLNFEKYTAKAKEVRTVLEQYDPRFESASMDEAYLNITTYCQDHQLSPEDAVSQLRAQVHAHAKITISAGIAANARIAKICSNKNKPNGQFLVPSDRASILAFMRDLPTRKVNGIGRVFERELDAIGVKTCGDIYAQRMYLSRLFGEKAFNFLVSVHLGLGRTDVRPAEEFERKSVGTESTFHDLSSPAELREKLRWTAEELEKDLLRTGFRGRTLVLKIKLHSYEVLSRQVQPPRAVGTKEELYRFAEPMLEKLEREMEGMKLRLMGLRCTHLISTKKGEVDFFGRAKRRDSEQGGEEDGRERIEVDEEGWQKWPTRDEEFEDAARQEQQEEAEETERLSQQHQREEQEQNPPPSAQRQVSKYDPDGAPSDYRRYGNGFAWRSILEEEAAAAAAAERAAEEAAKEPVGKEQWDCPICGVPQAAEEKGFNAHIDGCLSRRTIKEIVRSTDEVPENKTSMAVPASTAKRKRGTPADKGGGGTEQGRKRAFFA</sequence>
<dbReference type="PANTHER" id="PTHR11076">
    <property type="entry name" value="DNA REPAIR POLYMERASE UMUC / TRANSFERASE FAMILY MEMBER"/>
    <property type="match status" value="1"/>
</dbReference>
<dbReference type="InterPro" id="IPR043502">
    <property type="entry name" value="DNA/RNA_pol_sf"/>
</dbReference>
<proteinExistence type="predicted"/>
<dbReference type="Pfam" id="PF00817">
    <property type="entry name" value="IMS"/>
    <property type="match status" value="1"/>
</dbReference>
<dbReference type="Gene3D" id="1.10.150.810">
    <property type="match status" value="1"/>
</dbReference>
<evidence type="ECO:0000256" key="2">
    <source>
        <dbReference type="SAM" id="MobiDB-lite"/>
    </source>
</evidence>
<dbReference type="EMBL" id="JAVRRR010001000">
    <property type="protein sequence ID" value="KAK5139804.1"/>
    <property type="molecule type" value="Genomic_DNA"/>
</dbReference>
<evidence type="ECO:0000313" key="4">
    <source>
        <dbReference type="EMBL" id="KAK5139804.1"/>
    </source>
</evidence>
<feature type="domain" description="UmuC" evidence="3">
    <location>
        <begin position="233"/>
        <end position="412"/>
    </location>
</feature>
<feature type="compositionally biased region" description="Basic and acidic residues" evidence="2">
    <location>
        <begin position="612"/>
        <end position="626"/>
    </location>
</feature>
<dbReference type="Gene3D" id="1.10.150.20">
    <property type="entry name" value="5' to 3' exonuclease, C-terminal subdomain"/>
    <property type="match status" value="1"/>
</dbReference>
<feature type="compositionally biased region" description="Basic and acidic residues" evidence="2">
    <location>
        <begin position="586"/>
        <end position="601"/>
    </location>
</feature>
<dbReference type="Gene3D" id="3.40.1170.60">
    <property type="match status" value="1"/>
</dbReference>
<dbReference type="Pfam" id="PF11799">
    <property type="entry name" value="IMS_C"/>
    <property type="match status" value="1"/>
</dbReference>
<feature type="compositionally biased region" description="Basic and acidic residues" evidence="2">
    <location>
        <begin position="633"/>
        <end position="645"/>
    </location>
</feature>
<feature type="region of interest" description="Disordered" evidence="2">
    <location>
        <begin position="744"/>
        <end position="787"/>
    </location>
</feature>
<dbReference type="PROSITE" id="PS50173">
    <property type="entry name" value="UMUC"/>
    <property type="match status" value="1"/>
</dbReference>
<evidence type="ECO:0000259" key="3">
    <source>
        <dbReference type="PROSITE" id="PS50173"/>
    </source>
</evidence>
<name>A0ABR0KWX3_9PEZI</name>
<evidence type="ECO:0000256" key="1">
    <source>
        <dbReference type="ARBA" id="ARBA00016178"/>
    </source>
</evidence>
<reference evidence="4 5" key="1">
    <citation type="submission" date="2023-08" db="EMBL/GenBank/DDBJ databases">
        <title>Black Yeasts Isolated from many extreme environments.</title>
        <authorList>
            <person name="Coleine C."/>
            <person name="Stajich J.E."/>
            <person name="Selbmann L."/>
        </authorList>
    </citation>
    <scope>NUCLEOTIDE SEQUENCE [LARGE SCALE GENOMIC DNA]</scope>
    <source>
        <strain evidence="4 5">CCFEE 5386</strain>
    </source>
</reference>
<accession>A0ABR0KWX3</accession>
<dbReference type="Gene3D" id="3.30.1490.100">
    <property type="entry name" value="DNA polymerase, Y-family, little finger domain"/>
    <property type="match status" value="1"/>
</dbReference>
<organism evidence="4 5">
    <name type="scientific">Rachicladosporium monterosium</name>
    <dbReference type="NCBI Taxonomy" id="1507873"/>
    <lineage>
        <taxon>Eukaryota</taxon>
        <taxon>Fungi</taxon>
        <taxon>Dikarya</taxon>
        <taxon>Ascomycota</taxon>
        <taxon>Pezizomycotina</taxon>
        <taxon>Dothideomycetes</taxon>
        <taxon>Dothideomycetidae</taxon>
        <taxon>Cladosporiales</taxon>
        <taxon>Cladosporiaceae</taxon>
        <taxon>Rachicladosporium</taxon>
    </lineage>
</organism>
<dbReference type="InterPro" id="IPR043128">
    <property type="entry name" value="Rev_trsase/Diguanyl_cyclase"/>
</dbReference>
<keyword evidence="5" id="KW-1185">Reference proteome</keyword>
<dbReference type="InterPro" id="IPR036775">
    <property type="entry name" value="DNA_pol_Y-fam_lit_finger_sf"/>
</dbReference>
<comment type="caution">
    <text evidence="4">The sequence shown here is derived from an EMBL/GenBank/DDBJ whole genome shotgun (WGS) entry which is preliminary data.</text>
</comment>
<dbReference type="InterPro" id="IPR050116">
    <property type="entry name" value="DNA_polymerase-Y"/>
</dbReference>
<dbReference type="Gene3D" id="3.30.160.60">
    <property type="entry name" value="Classic Zinc Finger"/>
    <property type="match status" value="1"/>
</dbReference>
<dbReference type="CDD" id="cd03586">
    <property type="entry name" value="PolY_Pol_IV_kappa"/>
    <property type="match status" value="1"/>
</dbReference>
<dbReference type="PANTHER" id="PTHR11076:SF33">
    <property type="entry name" value="DNA POLYMERASE KAPPA"/>
    <property type="match status" value="1"/>
</dbReference>
<dbReference type="InterPro" id="IPR022880">
    <property type="entry name" value="DNApol_IV"/>
</dbReference>
<dbReference type="Proteomes" id="UP001308179">
    <property type="component" value="Unassembled WGS sequence"/>
</dbReference>
<dbReference type="InterPro" id="IPR017961">
    <property type="entry name" value="DNA_pol_Y-fam_little_finger"/>
</dbReference>
<gene>
    <name evidence="4" type="ORF">LTR32_007206</name>
</gene>
<dbReference type="NCBIfam" id="NF002677">
    <property type="entry name" value="PRK02406.1"/>
    <property type="match status" value="1"/>
</dbReference>
<protein>
    <recommendedName>
        <fullName evidence="1">DNA polymerase kappa</fullName>
    </recommendedName>
</protein>
<dbReference type="InterPro" id="IPR001126">
    <property type="entry name" value="UmuC"/>
</dbReference>
<dbReference type="Gene3D" id="3.30.70.270">
    <property type="match status" value="1"/>
</dbReference>
<dbReference type="SUPFAM" id="SSF56672">
    <property type="entry name" value="DNA/RNA polymerases"/>
    <property type="match status" value="1"/>
</dbReference>
<feature type="region of interest" description="Disordered" evidence="2">
    <location>
        <begin position="586"/>
        <end position="668"/>
    </location>
</feature>
<dbReference type="SUPFAM" id="SSF100879">
    <property type="entry name" value="Lesion bypass DNA polymerase (Y-family), little finger domain"/>
    <property type="match status" value="1"/>
</dbReference>
<evidence type="ECO:0000313" key="5">
    <source>
        <dbReference type="Proteomes" id="UP001308179"/>
    </source>
</evidence>
<feature type="compositionally biased region" description="Basic and acidic residues" evidence="2">
    <location>
        <begin position="694"/>
        <end position="709"/>
    </location>
</feature>